<evidence type="ECO:0000256" key="4">
    <source>
        <dbReference type="ARBA" id="ARBA00023128"/>
    </source>
</evidence>
<dbReference type="STRING" id="569365.A0A0D1ZZ09"/>
<keyword evidence="2 8" id="KW-0999">Mitochondrion inner membrane</keyword>
<dbReference type="PROSITE" id="PS00761">
    <property type="entry name" value="SPASE_I_3"/>
    <property type="match status" value="1"/>
</dbReference>
<dbReference type="InterPro" id="IPR019758">
    <property type="entry name" value="Pept_S26A_signal_pept_1_CS"/>
</dbReference>
<keyword evidence="8" id="KW-0645">Protease</keyword>
<keyword evidence="5" id="KW-0472">Membrane</keyword>
<evidence type="ECO:0000256" key="8">
    <source>
        <dbReference type="RuleBase" id="RU362041"/>
    </source>
</evidence>
<feature type="active site" evidence="7">
    <location>
        <position position="54"/>
    </location>
</feature>
<dbReference type="Pfam" id="PF10502">
    <property type="entry name" value="Peptidase_S26"/>
    <property type="match status" value="1"/>
</dbReference>
<dbReference type="SUPFAM" id="SSF51306">
    <property type="entry name" value="LexA/Signal peptidase"/>
    <property type="match status" value="1"/>
</dbReference>
<dbReference type="VEuPathDB" id="FungiDB:PV07_00233"/>
<evidence type="ECO:0000313" key="10">
    <source>
        <dbReference type="EMBL" id="KIW33376.1"/>
    </source>
</evidence>
<evidence type="ECO:0000256" key="5">
    <source>
        <dbReference type="ARBA" id="ARBA00023136"/>
    </source>
</evidence>
<dbReference type="HOGENOM" id="CLU_028723_4_2_1"/>
<feature type="domain" description="Peptidase S26" evidence="9">
    <location>
        <begin position="26"/>
        <end position="174"/>
    </location>
</feature>
<dbReference type="PANTHER" id="PTHR12383">
    <property type="entry name" value="PROTEASE FAMILY S26 MITOCHONDRIAL INNER MEMBRANE PROTEASE-RELATED"/>
    <property type="match status" value="1"/>
</dbReference>
<keyword evidence="11" id="KW-1185">Reference proteome</keyword>
<dbReference type="CDD" id="cd06530">
    <property type="entry name" value="S26_SPase_I"/>
    <property type="match status" value="1"/>
</dbReference>
<keyword evidence="4 8" id="KW-0496">Mitochondrion</keyword>
<dbReference type="Proteomes" id="UP000054466">
    <property type="component" value="Unassembled WGS sequence"/>
</dbReference>
<dbReference type="RefSeq" id="XP_016253592.1">
    <property type="nucleotide sequence ID" value="XM_016386664.1"/>
</dbReference>
<gene>
    <name evidence="10" type="ORF">PV07_00233</name>
</gene>
<dbReference type="InterPro" id="IPR000223">
    <property type="entry name" value="Pept_S26A_signal_pept_1"/>
</dbReference>
<evidence type="ECO:0000256" key="1">
    <source>
        <dbReference type="ARBA" id="ARBA00004273"/>
    </source>
</evidence>
<evidence type="ECO:0000256" key="2">
    <source>
        <dbReference type="ARBA" id="ARBA00022792"/>
    </source>
</evidence>
<dbReference type="InterPro" id="IPR036286">
    <property type="entry name" value="LexA/Signal_pep-like_sf"/>
</dbReference>
<evidence type="ECO:0000256" key="6">
    <source>
        <dbReference type="ARBA" id="ARBA00038445"/>
    </source>
</evidence>
<dbReference type="GO" id="GO:0006465">
    <property type="term" value="P:signal peptide processing"/>
    <property type="evidence" value="ECO:0007669"/>
    <property type="project" value="InterPro"/>
</dbReference>
<dbReference type="EMBL" id="KN847040">
    <property type="protein sequence ID" value="KIW33376.1"/>
    <property type="molecule type" value="Genomic_DNA"/>
</dbReference>
<dbReference type="PANTHER" id="PTHR12383:SF16">
    <property type="entry name" value="MITOCHONDRIAL INNER MEMBRANE PROTEASE SUBUNIT 1"/>
    <property type="match status" value="1"/>
</dbReference>
<comment type="similarity">
    <text evidence="6">Belongs to the peptidase S26 family. IMP1 subfamily.</text>
</comment>
<dbReference type="GO" id="GO:0004252">
    <property type="term" value="F:serine-type endopeptidase activity"/>
    <property type="evidence" value="ECO:0007669"/>
    <property type="project" value="InterPro"/>
</dbReference>
<organism evidence="10 11">
    <name type="scientific">Cladophialophora immunda</name>
    <dbReference type="NCBI Taxonomy" id="569365"/>
    <lineage>
        <taxon>Eukaryota</taxon>
        <taxon>Fungi</taxon>
        <taxon>Dikarya</taxon>
        <taxon>Ascomycota</taxon>
        <taxon>Pezizomycotina</taxon>
        <taxon>Eurotiomycetes</taxon>
        <taxon>Chaetothyriomycetidae</taxon>
        <taxon>Chaetothyriales</taxon>
        <taxon>Herpotrichiellaceae</taxon>
        <taxon>Cladophialophora</taxon>
    </lineage>
</organism>
<accession>A0A0D1ZZ09</accession>
<dbReference type="AlphaFoldDB" id="A0A0D1ZZ09"/>
<evidence type="ECO:0000259" key="9">
    <source>
        <dbReference type="Pfam" id="PF10502"/>
    </source>
</evidence>
<dbReference type="GO" id="GO:0006627">
    <property type="term" value="P:protein processing involved in protein targeting to mitochondrion"/>
    <property type="evidence" value="ECO:0007669"/>
    <property type="project" value="TreeGrafter"/>
</dbReference>
<sequence>MSMLRRVFARAPASTQRPFMAKVITIGITCVAAYSSWALVAHHWITCAPSQGPSMYPSMPSSLSYNIYSRRHKRGKDIKVGDVIVFESPIFLRGVACKRVIGMPGDYVLRDPPLSPTVGGAPIPGLYGGDAVREEPVMIQVPEGHVWVAGDNLSYSRDSRFYGPVPMALITGKTLYVGDGYFNWTSFRKPQLQPVAVYGDRSHAHVEGEVTLEDTHPT</sequence>
<evidence type="ECO:0000256" key="3">
    <source>
        <dbReference type="ARBA" id="ARBA00022801"/>
    </source>
</evidence>
<feature type="active site" evidence="7">
    <location>
        <position position="98"/>
    </location>
</feature>
<evidence type="ECO:0000313" key="11">
    <source>
        <dbReference type="Proteomes" id="UP000054466"/>
    </source>
</evidence>
<dbReference type="GO" id="GO:0042720">
    <property type="term" value="C:mitochondrial inner membrane peptidase complex"/>
    <property type="evidence" value="ECO:0007669"/>
    <property type="project" value="TreeGrafter"/>
</dbReference>
<dbReference type="InterPro" id="IPR052064">
    <property type="entry name" value="Mito_IMP1_subunit"/>
</dbReference>
<proteinExistence type="inferred from homology"/>
<dbReference type="InterPro" id="IPR019533">
    <property type="entry name" value="Peptidase_S26"/>
</dbReference>
<keyword evidence="3 8" id="KW-0378">Hydrolase</keyword>
<reference evidence="10 11" key="1">
    <citation type="submission" date="2015-01" db="EMBL/GenBank/DDBJ databases">
        <title>The Genome Sequence of Cladophialophora immunda CBS83496.</title>
        <authorList>
            <consortium name="The Broad Institute Genomics Platform"/>
            <person name="Cuomo C."/>
            <person name="de Hoog S."/>
            <person name="Gorbushina A."/>
            <person name="Stielow B."/>
            <person name="Teixiera M."/>
            <person name="Abouelleil A."/>
            <person name="Chapman S.B."/>
            <person name="Priest M."/>
            <person name="Young S.K."/>
            <person name="Wortman J."/>
            <person name="Nusbaum C."/>
            <person name="Birren B."/>
        </authorList>
    </citation>
    <scope>NUCLEOTIDE SEQUENCE [LARGE SCALE GENOMIC DNA]</scope>
    <source>
        <strain evidence="10 11">CBS 83496</strain>
    </source>
</reference>
<protein>
    <recommendedName>
        <fullName evidence="8">Mitochondrial inner membrane protease subunit</fullName>
        <ecNumber evidence="8">3.4.21.-</ecNumber>
    </recommendedName>
</protein>
<dbReference type="EC" id="3.4.21.-" evidence="8"/>
<comment type="subcellular location">
    <subcellularLocation>
        <location evidence="1 8">Mitochondrion inner membrane</location>
    </subcellularLocation>
</comment>
<evidence type="ECO:0000256" key="7">
    <source>
        <dbReference type="PIRSR" id="PIRSR600223-1"/>
    </source>
</evidence>
<name>A0A0D1ZZ09_9EURO</name>
<dbReference type="NCBIfam" id="TIGR02227">
    <property type="entry name" value="sigpep_I_bact"/>
    <property type="match status" value="1"/>
</dbReference>
<dbReference type="GeneID" id="27339427"/>
<dbReference type="Gene3D" id="2.10.109.10">
    <property type="entry name" value="Umud Fragment, subunit A"/>
    <property type="match status" value="1"/>
</dbReference>
<dbReference type="PRINTS" id="PR00727">
    <property type="entry name" value="LEADERPTASE"/>
</dbReference>
<dbReference type="OrthoDB" id="308440at2759"/>